<dbReference type="RefSeq" id="WP_128466729.1">
    <property type="nucleotide sequence ID" value="NZ_CP035108.1"/>
</dbReference>
<dbReference type="KEGG" id="gtl:EP073_08530"/>
<name>A0A410JZ78_9BACT</name>
<dbReference type="GO" id="GO:0009236">
    <property type="term" value="P:cobalamin biosynthetic process"/>
    <property type="evidence" value="ECO:0007669"/>
    <property type="project" value="UniProtKB-UniPathway"/>
</dbReference>
<accession>A0A410JZ78</accession>
<evidence type="ECO:0000256" key="1">
    <source>
        <dbReference type="ARBA" id="ARBA00004953"/>
    </source>
</evidence>
<dbReference type="PANTHER" id="PTHR36925:SF1">
    <property type="entry name" value="COBALT-PRECORRIN-6A REDUCTASE"/>
    <property type="match status" value="1"/>
</dbReference>
<dbReference type="UniPathway" id="UPA00148"/>
<keyword evidence="2" id="KW-0169">Cobalamin biosynthesis</keyword>
<dbReference type="OrthoDB" id="9780707at2"/>
<dbReference type="AlphaFoldDB" id="A0A410JZ78"/>
<evidence type="ECO:0000256" key="3">
    <source>
        <dbReference type="ARBA" id="ARBA00023002"/>
    </source>
</evidence>
<dbReference type="PANTHER" id="PTHR36925">
    <property type="entry name" value="COBALT-PRECORRIN-6A REDUCTASE"/>
    <property type="match status" value="1"/>
</dbReference>
<evidence type="ECO:0000313" key="4">
    <source>
        <dbReference type="EMBL" id="QAR33443.1"/>
    </source>
</evidence>
<dbReference type="GO" id="GO:0016994">
    <property type="term" value="F:precorrin-6A reductase activity"/>
    <property type="evidence" value="ECO:0007669"/>
    <property type="project" value="UniProtKB-EC"/>
</dbReference>
<evidence type="ECO:0000256" key="2">
    <source>
        <dbReference type="ARBA" id="ARBA00022573"/>
    </source>
</evidence>
<proteinExistence type="predicted"/>
<comment type="pathway">
    <text evidence="1">Cofactor biosynthesis; adenosylcobalamin biosynthesis.</text>
</comment>
<dbReference type="EMBL" id="CP035108">
    <property type="protein sequence ID" value="QAR33443.1"/>
    <property type="molecule type" value="Genomic_DNA"/>
</dbReference>
<gene>
    <name evidence="4" type="primary">cobK</name>
    <name evidence="4" type="ORF">EP073_08530</name>
</gene>
<protein>
    <submittedName>
        <fullName evidence="4">Precorrin-6A reductase</fullName>
        <ecNumber evidence="4">1.3.1.54</ecNumber>
    </submittedName>
</protein>
<sequence>MILVLGGTSVTHKVVEGLKDKDFIITLATDYGEREFRLRYPDNVMKIRFSEETMECFIKNRHVTEIIDTTHPHAAEITATAKTVACKCGIPYTNLVRKTEEIKETDLVHVFSNYEEAVCFLREAGFRRILFTTGSNNIRLFSEFAHNGWVRILPYEKSIEKCVQSGFERSRIIAMQGPFTTEFNASLFRELGIGCVVSKNSGEGSGFKEKLNACLILRIHCVIINPPEEEADR</sequence>
<dbReference type="InterPro" id="IPR003723">
    <property type="entry name" value="Precorrin-6x_reduct"/>
</dbReference>
<keyword evidence="3 4" id="KW-0560">Oxidoreductase</keyword>
<keyword evidence="5" id="KW-1185">Reference proteome</keyword>
<organism evidence="4 5">
    <name type="scientific">Geovibrio thiophilus</name>
    <dbReference type="NCBI Taxonomy" id="139438"/>
    <lineage>
        <taxon>Bacteria</taxon>
        <taxon>Pseudomonadati</taxon>
        <taxon>Deferribacterota</taxon>
        <taxon>Deferribacteres</taxon>
        <taxon>Deferribacterales</taxon>
        <taxon>Geovibrionaceae</taxon>
        <taxon>Geovibrio</taxon>
    </lineage>
</organism>
<dbReference type="NCBIfam" id="TIGR00715">
    <property type="entry name" value="precor6x_red"/>
    <property type="match status" value="1"/>
</dbReference>
<dbReference type="Pfam" id="PF02571">
    <property type="entry name" value="CbiJ"/>
    <property type="match status" value="1"/>
</dbReference>
<dbReference type="EC" id="1.3.1.54" evidence="4"/>
<dbReference type="PROSITE" id="PS51014">
    <property type="entry name" value="COBK_CBIJ"/>
    <property type="match status" value="1"/>
</dbReference>
<evidence type="ECO:0000313" key="5">
    <source>
        <dbReference type="Proteomes" id="UP000287502"/>
    </source>
</evidence>
<dbReference type="Proteomes" id="UP000287502">
    <property type="component" value="Chromosome"/>
</dbReference>
<reference evidence="4 5" key="1">
    <citation type="submission" date="2019-01" db="EMBL/GenBank/DDBJ databases">
        <title>Geovibrio thiophilus DSM 11263, complete genome.</title>
        <authorList>
            <person name="Spring S."/>
            <person name="Bunk B."/>
            <person name="Sproer C."/>
        </authorList>
    </citation>
    <scope>NUCLEOTIDE SEQUENCE [LARGE SCALE GENOMIC DNA]</scope>
    <source>
        <strain evidence="4 5">DSM 11263</strain>
    </source>
</reference>